<keyword evidence="1" id="KW-0812">Transmembrane</keyword>
<dbReference type="Proteomes" id="UP000574067">
    <property type="component" value="Unassembled WGS sequence"/>
</dbReference>
<evidence type="ECO:0000313" key="3">
    <source>
        <dbReference type="Proteomes" id="UP000574067"/>
    </source>
</evidence>
<protein>
    <submittedName>
        <fullName evidence="2">Uncharacterized protein</fullName>
    </submittedName>
</protein>
<feature type="transmembrane region" description="Helical" evidence="1">
    <location>
        <begin position="178"/>
        <end position="197"/>
    </location>
</feature>
<accession>A0A848F9S3</accession>
<organism evidence="2 3">
    <name type="scientific">Azohydromonas caseinilytica</name>
    <dbReference type="NCBI Taxonomy" id="2728836"/>
    <lineage>
        <taxon>Bacteria</taxon>
        <taxon>Pseudomonadati</taxon>
        <taxon>Pseudomonadota</taxon>
        <taxon>Betaproteobacteria</taxon>
        <taxon>Burkholderiales</taxon>
        <taxon>Sphaerotilaceae</taxon>
        <taxon>Azohydromonas</taxon>
    </lineage>
</organism>
<evidence type="ECO:0000313" key="2">
    <source>
        <dbReference type="EMBL" id="NML15596.1"/>
    </source>
</evidence>
<sequence>MQMALARWGAWFSRGWAWWWSVGLLLAGWLALHYLPTTDDNVRRVGMCYETLGMLLVLWEVAAATKKHGLQPPWRRLARYWRDIPLRPPAPAGLSGHVVLEGIEVHGRAGVIHASGGTLEERVAALENKLKGVQASVDCLDDRIGVEERTRASADKTEAAARAQADDQIRDAIKGLEVGGIDLTLFGLLWLFVGMVMTTGTPELCMVLDCIPQEAAPVQKDEARTIRVPAWPSVRT</sequence>
<keyword evidence="1" id="KW-0472">Membrane</keyword>
<proteinExistence type="predicted"/>
<name>A0A848F9S3_9BURK</name>
<dbReference type="RefSeq" id="WP_169160488.1">
    <property type="nucleotide sequence ID" value="NZ_JABBFW010000006.1"/>
</dbReference>
<reference evidence="2 3" key="1">
    <citation type="submission" date="2020-04" db="EMBL/GenBank/DDBJ databases">
        <title>Azohydromonas sp. isolated from soil.</title>
        <authorList>
            <person name="Dahal R.H."/>
        </authorList>
    </citation>
    <scope>NUCLEOTIDE SEQUENCE [LARGE SCALE GENOMIC DNA]</scope>
    <source>
        <strain evidence="2 3">G-1-1-14</strain>
    </source>
</reference>
<dbReference type="AlphaFoldDB" id="A0A848F9S3"/>
<feature type="transmembrane region" description="Helical" evidence="1">
    <location>
        <begin position="16"/>
        <end position="35"/>
    </location>
</feature>
<evidence type="ECO:0000256" key="1">
    <source>
        <dbReference type="SAM" id="Phobius"/>
    </source>
</evidence>
<dbReference type="EMBL" id="JABBFW010000006">
    <property type="protein sequence ID" value="NML15596.1"/>
    <property type="molecule type" value="Genomic_DNA"/>
</dbReference>
<keyword evidence="3" id="KW-1185">Reference proteome</keyword>
<gene>
    <name evidence="2" type="ORF">HHL10_11515</name>
</gene>
<keyword evidence="1" id="KW-1133">Transmembrane helix</keyword>
<comment type="caution">
    <text evidence="2">The sequence shown here is derived from an EMBL/GenBank/DDBJ whole genome shotgun (WGS) entry which is preliminary data.</text>
</comment>